<proteinExistence type="predicted"/>
<feature type="region of interest" description="Disordered" evidence="1">
    <location>
        <begin position="198"/>
        <end position="217"/>
    </location>
</feature>
<reference evidence="2 3" key="1">
    <citation type="submission" date="2024-10" db="EMBL/GenBank/DDBJ databases">
        <title>Updated reference genomes for cyclostephanoid diatoms.</title>
        <authorList>
            <person name="Roberts W.R."/>
            <person name="Alverson A.J."/>
        </authorList>
    </citation>
    <scope>NUCLEOTIDE SEQUENCE [LARGE SCALE GENOMIC DNA]</scope>
    <source>
        <strain evidence="2 3">AJA232-27</strain>
    </source>
</reference>
<feature type="compositionally biased region" description="Polar residues" evidence="1">
    <location>
        <begin position="132"/>
        <end position="155"/>
    </location>
</feature>
<name>A0ABD3M6Y2_9STRA</name>
<feature type="region of interest" description="Disordered" evidence="1">
    <location>
        <begin position="132"/>
        <end position="157"/>
    </location>
</feature>
<evidence type="ECO:0000313" key="3">
    <source>
        <dbReference type="Proteomes" id="UP001530293"/>
    </source>
</evidence>
<dbReference type="AlphaFoldDB" id="A0ABD3M6Y2"/>
<dbReference type="InterPro" id="IPR050870">
    <property type="entry name" value="FAST_kinase"/>
</dbReference>
<feature type="compositionally biased region" description="Basic and acidic residues" evidence="1">
    <location>
        <begin position="83"/>
        <end position="93"/>
    </location>
</feature>
<protein>
    <submittedName>
        <fullName evidence="2">Uncharacterized protein</fullName>
    </submittedName>
</protein>
<keyword evidence="3" id="KW-1185">Reference proteome</keyword>
<gene>
    <name evidence="2" type="ORF">ACHAWU_007266</name>
</gene>
<dbReference type="PANTHER" id="PTHR21228:SF40">
    <property type="entry name" value="LD45607P"/>
    <property type="match status" value="1"/>
</dbReference>
<dbReference type="PANTHER" id="PTHR21228">
    <property type="entry name" value="FAST LEU-RICH DOMAIN-CONTAINING"/>
    <property type="match status" value="1"/>
</dbReference>
<sequence length="1212" mass="134190">MKKWDNCQSTWKSRFFVAAVAAAAAASASIGVSVTVTAASGRRSITTTTTTTTTVTTTASTFVVCPVPSISSSSSSISLSDYQRCRRDSDRKKGPPPIPIFLPSKKLPSSSLSLNNSEQKLFDELININHRQQQLPPPTTITDDQNSEADNTSLPPLSESDALRILRRVGSSSFCRTPLDVLHILRRASNTNLNNHRSWQKDTKLKGRAPEAEKNNKEDYYHSYSPIMVDDAVDGITPKIAAAALRLLSSPPFLHVPSSSSSSAPKSSANVSAYSKGNRYYRWGIRSERLNRHEGIDDDTIESTESTTTTTTTRLQTETNAYERMMSQLLKKMNVPMKTLSLENHSPGTSDGGRGGGASTWGIPVLLPRRDGDVDDTMRENAMDPNALTDLLYALSNLAIILAGNDGAGLGISSSGRGSIGRDGGGVMIEGHLLTNISPSEQGSIMDLFDSVIGHISRDDLSISEFARIVGPRRLVRDVVRPMAGIETSRRKMMSKHEGGGGEEWIRKNDRNLSLHMDRLLAIVSSYLALPHSLEQLTATDLSDTLWCFTKLTDSHTLHCIVDINTNNHASLLLQHQITMPQRKLLRAFMKRLRKYPIRSAAGGRELVRAMWSAARLIRQWEDDEGVLQQSKVSSSSLHSGRAQMENRLLPLPMRLPGEEVDDEWDSIEASFKEIEVEVDQSQPSSSPLGDLPTSILRKEAIIMFHTLINEIVHPPNFPRRNEESSHDITTIAKDGIKLHSIDLGQVADILQVATDLRISGEDMKSALVSILQHLTGSDPTSRNDLLSRCRSCRDISRVLFSLQRLRVGTGIFDNDAPEDKCSDSLESRSVMLLGERFLEIVNRHKGHRSNCCDGKTLAIILRSGVMMFRETNPATTAMLDAATILILNGLNERRKDEDWSYSPFLSRCNEFEVSSFLFAFAMARRFDQEIFTLLTDQMTEDILDSCTASSASRTMWSCAMLLSLDGAGTAMNTYKLIDLFHQISPLLLSSSLSPTYVSGAMWAMAKSEYVVDKGIFDHLAQSAASDEMLQRSNTRIVSQALWSCAKMVAFETPGTNNNLATLDVPPYINACYKYTRFIVENGDRISPKQLSRSIWAIGRLRLSDAILIQEMGDMAMRQSHAFDSRDIANVVWGLSKVNYERPEALLRLAKQVTFQANELTAQEASMILFALGKLQIHDKDVFESLYSSISSSPQTSAARLIPFASNSFLIW</sequence>
<organism evidence="2 3">
    <name type="scientific">Discostella pseudostelligera</name>
    <dbReference type="NCBI Taxonomy" id="259834"/>
    <lineage>
        <taxon>Eukaryota</taxon>
        <taxon>Sar</taxon>
        <taxon>Stramenopiles</taxon>
        <taxon>Ochrophyta</taxon>
        <taxon>Bacillariophyta</taxon>
        <taxon>Coscinodiscophyceae</taxon>
        <taxon>Thalassiosirophycidae</taxon>
        <taxon>Stephanodiscales</taxon>
        <taxon>Stephanodiscaceae</taxon>
        <taxon>Discostella</taxon>
    </lineage>
</organism>
<comment type="caution">
    <text evidence="2">The sequence shown here is derived from an EMBL/GenBank/DDBJ whole genome shotgun (WGS) entry which is preliminary data.</text>
</comment>
<evidence type="ECO:0000313" key="2">
    <source>
        <dbReference type="EMBL" id="KAL3756315.1"/>
    </source>
</evidence>
<feature type="compositionally biased region" description="Basic and acidic residues" evidence="1">
    <location>
        <begin position="199"/>
        <end position="217"/>
    </location>
</feature>
<evidence type="ECO:0000256" key="1">
    <source>
        <dbReference type="SAM" id="MobiDB-lite"/>
    </source>
</evidence>
<dbReference type="EMBL" id="JALLBG020000312">
    <property type="protein sequence ID" value="KAL3756315.1"/>
    <property type="molecule type" value="Genomic_DNA"/>
</dbReference>
<dbReference type="Proteomes" id="UP001530293">
    <property type="component" value="Unassembled WGS sequence"/>
</dbReference>
<feature type="region of interest" description="Disordered" evidence="1">
    <location>
        <begin position="81"/>
        <end position="104"/>
    </location>
</feature>
<accession>A0ABD3M6Y2</accession>